<dbReference type="SUPFAM" id="SSF50978">
    <property type="entry name" value="WD40 repeat-like"/>
    <property type="match status" value="1"/>
</dbReference>
<evidence type="ECO:0000313" key="5">
    <source>
        <dbReference type="Proteomes" id="UP000054359"/>
    </source>
</evidence>
<dbReference type="AlphaFoldDB" id="A0A087UKV7"/>
<dbReference type="OrthoDB" id="6426869at2759"/>
<dbReference type="InterPro" id="IPR001680">
    <property type="entry name" value="WD40_rpt"/>
</dbReference>
<evidence type="ECO:0000313" key="4">
    <source>
        <dbReference type="EMBL" id="KFM77996.1"/>
    </source>
</evidence>
<feature type="repeat" description="WD" evidence="3">
    <location>
        <begin position="1"/>
        <end position="30"/>
    </location>
</feature>
<dbReference type="EMBL" id="KK120295">
    <property type="protein sequence ID" value="KFM77996.1"/>
    <property type="molecule type" value="Genomic_DNA"/>
</dbReference>
<dbReference type="PANTHER" id="PTHR44324:SF4">
    <property type="entry name" value="WD40 REPEAT DOMAIN 95"/>
    <property type="match status" value="1"/>
</dbReference>
<dbReference type="InterPro" id="IPR015943">
    <property type="entry name" value="WD40/YVTN_repeat-like_dom_sf"/>
</dbReference>
<dbReference type="InterPro" id="IPR019775">
    <property type="entry name" value="WD40_repeat_CS"/>
</dbReference>
<keyword evidence="2" id="KW-0677">Repeat</keyword>
<dbReference type="InterPro" id="IPR036322">
    <property type="entry name" value="WD40_repeat_dom_sf"/>
</dbReference>
<protein>
    <submittedName>
        <fullName evidence="4">WD repeat-containing protein 49</fullName>
    </submittedName>
</protein>
<dbReference type="PANTHER" id="PTHR44324">
    <property type="entry name" value="WD40 REPEAT DOMAIN 95"/>
    <property type="match status" value="1"/>
</dbReference>
<proteinExistence type="predicted"/>
<dbReference type="PROSITE" id="PS00678">
    <property type="entry name" value="WD_REPEATS_1"/>
    <property type="match status" value="1"/>
</dbReference>
<evidence type="ECO:0000256" key="1">
    <source>
        <dbReference type="ARBA" id="ARBA00022574"/>
    </source>
</evidence>
<organism evidence="4 5">
    <name type="scientific">Stegodyphus mimosarum</name>
    <name type="common">African social velvet spider</name>
    <dbReference type="NCBI Taxonomy" id="407821"/>
    <lineage>
        <taxon>Eukaryota</taxon>
        <taxon>Metazoa</taxon>
        <taxon>Ecdysozoa</taxon>
        <taxon>Arthropoda</taxon>
        <taxon>Chelicerata</taxon>
        <taxon>Arachnida</taxon>
        <taxon>Araneae</taxon>
        <taxon>Araneomorphae</taxon>
        <taxon>Entelegynae</taxon>
        <taxon>Eresoidea</taxon>
        <taxon>Eresidae</taxon>
        <taxon>Stegodyphus</taxon>
    </lineage>
</organism>
<reference evidence="4 5" key="1">
    <citation type="submission" date="2013-11" db="EMBL/GenBank/DDBJ databases">
        <title>Genome sequencing of Stegodyphus mimosarum.</title>
        <authorList>
            <person name="Bechsgaard J."/>
        </authorList>
    </citation>
    <scope>NUCLEOTIDE SEQUENCE [LARGE SCALE GENOMIC DNA]</scope>
</reference>
<keyword evidence="5" id="KW-1185">Reference proteome</keyword>
<accession>A0A087UKV7</accession>
<evidence type="ECO:0000256" key="3">
    <source>
        <dbReference type="PROSITE-ProRule" id="PRU00221"/>
    </source>
</evidence>
<dbReference type="InterPro" id="IPR051242">
    <property type="entry name" value="WD-EF-hand_domain"/>
</dbReference>
<feature type="non-terminal residue" evidence="4">
    <location>
        <position position="112"/>
    </location>
</feature>
<name>A0A087UKV7_STEMI</name>
<dbReference type="PROSITE" id="PS50082">
    <property type="entry name" value="WD_REPEATS_2"/>
    <property type="match status" value="1"/>
</dbReference>
<gene>
    <name evidence="4" type="ORF">X975_22652</name>
</gene>
<dbReference type="Gene3D" id="2.130.10.10">
    <property type="entry name" value="YVTN repeat-like/Quinoprotein amine dehydrogenase"/>
    <property type="match status" value="1"/>
</dbReference>
<sequence length="112" mass="12842">MDDNTGNLVSCGMDGRIRFWNIVHTAKVNKSKLLSKFRAVFRQCDGVSCIATDSQNTVLLMGDTFGYIRIYELEEYYSAYGSQLPVCRKPESHHFLKYPFLRLQGSIEQNHA</sequence>
<keyword evidence="1 3" id="KW-0853">WD repeat</keyword>
<evidence type="ECO:0000256" key="2">
    <source>
        <dbReference type="ARBA" id="ARBA00022737"/>
    </source>
</evidence>
<dbReference type="Proteomes" id="UP000054359">
    <property type="component" value="Unassembled WGS sequence"/>
</dbReference>